<proteinExistence type="predicted"/>
<dbReference type="RefSeq" id="WP_110839473.1">
    <property type="nucleotide sequence ID" value="NZ_QJVJ01000003.1"/>
</dbReference>
<organism evidence="1 2">
    <name type="scientific">Paenibacillus flagellatus</name>
    <dbReference type="NCBI Taxonomy" id="2211139"/>
    <lineage>
        <taxon>Bacteria</taxon>
        <taxon>Bacillati</taxon>
        <taxon>Bacillota</taxon>
        <taxon>Bacilli</taxon>
        <taxon>Bacillales</taxon>
        <taxon>Paenibacillaceae</taxon>
        <taxon>Paenibacillus</taxon>
    </lineage>
</organism>
<dbReference type="AlphaFoldDB" id="A0A2V5KCJ4"/>
<keyword evidence="2" id="KW-1185">Reference proteome</keyword>
<dbReference type="Proteomes" id="UP000247476">
    <property type="component" value="Unassembled WGS sequence"/>
</dbReference>
<accession>A0A2V5KCJ4</accession>
<name>A0A2V5KCJ4_9BACL</name>
<dbReference type="EMBL" id="QJVJ01000003">
    <property type="protein sequence ID" value="PYI55673.1"/>
    <property type="molecule type" value="Genomic_DNA"/>
</dbReference>
<dbReference type="SUPFAM" id="SSF49899">
    <property type="entry name" value="Concanavalin A-like lectins/glucanases"/>
    <property type="match status" value="1"/>
</dbReference>
<dbReference type="InterPro" id="IPR013320">
    <property type="entry name" value="ConA-like_dom_sf"/>
</dbReference>
<protein>
    <submittedName>
        <fullName evidence="1">Uncharacterized protein</fullName>
    </submittedName>
</protein>
<comment type="caution">
    <text evidence="1">The sequence shown here is derived from an EMBL/GenBank/DDBJ whole genome shotgun (WGS) entry which is preliminary data.</text>
</comment>
<sequence length="824" mass="90113">MSVGDLSKRELQEIWIPVYGRAKPVDRLVAAPGSNPVRIPEGMQFTDSFGGNRALTERQYRAPLSIEATVMTDSTNIVLLYAQGEVILNWDRREDMLHVRHPATGQSFDAPGKGAVPPGRWHHVEWIVAEDVMRVLVDGEERFVLPGNYRGLEGKVGLRTGWRANLSVGSLHIEEHRQAGEGGAAFRPAPHESSFVGCLLGAMRACNRYADETELLGGIGYWFQPLGPAGRFDPDAAEEAGAGLAELLRAYGLVVRRLDVRSAGTDESAVFVRDALKEQVPIFAKAGGADEDCRAVTAVDGTMLKLAGPEGGAEAVPIERLSALYSVRPGPEETSRGKMTAAFRRASQAAQGGDAAAAEWLSAMRESADPAALREQAAAIARKRVNAVRYLRDAADRVGESTGSLLEEAMTFCEAAAGHWGGAAERMAESAAEAEVRIRAAFEAERGGAAVLGRIAEALAGVKLLDGLRYNQFSCISQHITLHGVAKYAGISAPDEWIAGASGRPFAFAVHEKVNVHDICLPLPEAEFVRLFANVGLEIEGVEGYARGEAYRRLLERAWDAARAAIDAGYACFGRSVDFDRGEYSLIVGYDRDGYYSHGWHGRSRRAIPWNMYGLGQCQCLQCTARRLDWRTEGPVKSVCRCDACQRTLLTGPALEPQQEGDVRLYWAKPAAPADDRTIVREALAFAVEFGKPDGKWSKPGMRTGSEAYDLLIRSLERGTMDGWYLGLYANGWQECRQHASRFLNEAKRRLDGPGLAGALEAAAREAERLRVLFAKLYDMFPWMQPFGPIPDTERRYAGAELLRRAKQAEADAMKAYAELIRLL</sequence>
<gene>
    <name evidence="1" type="ORF">DLM86_08055</name>
</gene>
<evidence type="ECO:0000313" key="2">
    <source>
        <dbReference type="Proteomes" id="UP000247476"/>
    </source>
</evidence>
<dbReference type="OrthoDB" id="2568143at2"/>
<dbReference type="Gene3D" id="2.60.120.200">
    <property type="match status" value="1"/>
</dbReference>
<reference evidence="1 2" key="1">
    <citation type="submission" date="2018-05" db="EMBL/GenBank/DDBJ databases">
        <title>Paenibacillus flagellatus sp. nov., isolated from selenium mineral soil.</title>
        <authorList>
            <person name="Dai X."/>
        </authorList>
    </citation>
    <scope>NUCLEOTIDE SEQUENCE [LARGE SCALE GENOMIC DNA]</scope>
    <source>
        <strain evidence="1 2">DXL2</strain>
    </source>
</reference>
<evidence type="ECO:0000313" key="1">
    <source>
        <dbReference type="EMBL" id="PYI55673.1"/>
    </source>
</evidence>